<sequence>MIKTRFAPSPTGELHIGSARTALFNYLFAKHNKGEFLLRIEDTDKERSSKKYEKNILDGLEWLGIAWNGKILYQSSRLNEYKSVADKLVKDGFAVEENGAIILKAKATLDKLGIKYEEAKKISTDAKNKNSDQKAYLLKNIGEDLIHGKISGVVCDAVLLRSSGTPTFHLAVVVDDEFMKITHVIRGDDHLSNTPLHIVLQKALGYKIPKYAHIPMILGPDRAKLSKRHAATSVLEYRKLGYLPEAIVNFIALLGWNPKDEREIFSLPELVREFDLKNVNKAGAIFDIGKLNHFNMEYLKLKIQNAKVKTETKNLQLL</sequence>
<evidence type="ECO:0000256" key="5">
    <source>
        <dbReference type="ARBA" id="ARBA00022917"/>
    </source>
</evidence>
<keyword evidence="3 8" id="KW-0547">Nucleotide-binding</keyword>
<dbReference type="GO" id="GO:0008270">
    <property type="term" value="F:zinc ion binding"/>
    <property type="evidence" value="ECO:0007669"/>
    <property type="project" value="InterPro"/>
</dbReference>
<dbReference type="InterPro" id="IPR004527">
    <property type="entry name" value="Glu-tRNA-ligase_bac/mito"/>
</dbReference>
<evidence type="ECO:0000313" key="11">
    <source>
        <dbReference type="Proteomes" id="UP000231154"/>
    </source>
</evidence>
<dbReference type="AlphaFoldDB" id="A0A2H0Q1B1"/>
<dbReference type="InterPro" id="IPR049940">
    <property type="entry name" value="GluQ/Sye"/>
</dbReference>
<keyword evidence="4 8" id="KW-0067">ATP-binding</keyword>
<keyword evidence="6 8" id="KW-0030">Aminoacyl-tRNA synthetase</keyword>
<dbReference type="Proteomes" id="UP000231154">
    <property type="component" value="Unassembled WGS sequence"/>
</dbReference>
<dbReference type="InterPro" id="IPR014729">
    <property type="entry name" value="Rossmann-like_a/b/a_fold"/>
</dbReference>
<dbReference type="PANTHER" id="PTHR43311:SF2">
    <property type="entry name" value="GLUTAMATE--TRNA LIGASE, MITOCHONDRIAL-RELATED"/>
    <property type="match status" value="1"/>
</dbReference>
<evidence type="ECO:0000256" key="4">
    <source>
        <dbReference type="ARBA" id="ARBA00022840"/>
    </source>
</evidence>
<accession>A0A2H0Q1B1</accession>
<organism evidence="10 11">
    <name type="scientific">Candidatus Berkelbacteria bacterium CG11_big_fil_rev_8_21_14_0_20_42_15</name>
    <dbReference type="NCBI Taxonomy" id="1974517"/>
    <lineage>
        <taxon>Bacteria</taxon>
        <taxon>Candidatus Berkelbacteria</taxon>
    </lineage>
</organism>
<dbReference type="InterPro" id="IPR033910">
    <property type="entry name" value="GluRS_core"/>
</dbReference>
<dbReference type="NCBIfam" id="TIGR00464">
    <property type="entry name" value="gltX_bact"/>
    <property type="match status" value="1"/>
</dbReference>
<dbReference type="GO" id="GO:0004818">
    <property type="term" value="F:glutamate-tRNA ligase activity"/>
    <property type="evidence" value="ECO:0007669"/>
    <property type="project" value="UniProtKB-EC"/>
</dbReference>
<dbReference type="InterPro" id="IPR020058">
    <property type="entry name" value="Glu/Gln-tRNA-synth_Ib_cat-dom"/>
</dbReference>
<evidence type="ECO:0000256" key="1">
    <source>
        <dbReference type="ARBA" id="ARBA00012835"/>
    </source>
</evidence>
<feature type="domain" description="Glutamyl/glutaminyl-tRNA synthetase class Ib catalytic" evidence="9">
    <location>
        <begin position="2"/>
        <end position="292"/>
    </location>
</feature>
<dbReference type="Gene3D" id="1.10.1160.10">
    <property type="entry name" value="Glutamyl-trna Synthetase, Domain 2"/>
    <property type="match status" value="1"/>
</dbReference>
<name>A0A2H0Q1B1_9BACT</name>
<dbReference type="Pfam" id="PF00749">
    <property type="entry name" value="tRNA-synt_1c"/>
    <property type="match status" value="1"/>
</dbReference>
<dbReference type="GO" id="GO:0005829">
    <property type="term" value="C:cytosol"/>
    <property type="evidence" value="ECO:0007669"/>
    <property type="project" value="TreeGrafter"/>
</dbReference>
<dbReference type="EC" id="6.1.1.17" evidence="1"/>
<reference evidence="10 11" key="1">
    <citation type="submission" date="2017-09" db="EMBL/GenBank/DDBJ databases">
        <title>Depth-based differentiation of microbial function through sediment-hosted aquifers and enrichment of novel symbionts in the deep terrestrial subsurface.</title>
        <authorList>
            <person name="Probst A.J."/>
            <person name="Ladd B."/>
            <person name="Jarett J.K."/>
            <person name="Geller-Mcgrath D.E."/>
            <person name="Sieber C.M."/>
            <person name="Emerson J.B."/>
            <person name="Anantharaman K."/>
            <person name="Thomas B.C."/>
            <person name="Malmstrom R."/>
            <person name="Stieglmeier M."/>
            <person name="Klingl A."/>
            <person name="Woyke T."/>
            <person name="Ryan C.M."/>
            <person name="Banfield J.F."/>
        </authorList>
    </citation>
    <scope>NUCLEOTIDE SEQUENCE [LARGE SCALE GENOMIC DNA]</scope>
    <source>
        <strain evidence="10">CG11_big_fil_rev_8_21_14_0_20_42_15</strain>
    </source>
</reference>
<gene>
    <name evidence="10" type="ORF">COV40_01495</name>
</gene>
<evidence type="ECO:0000256" key="7">
    <source>
        <dbReference type="ARBA" id="ARBA00030865"/>
    </source>
</evidence>
<dbReference type="EMBL" id="PCXF01000045">
    <property type="protein sequence ID" value="PIR27325.1"/>
    <property type="molecule type" value="Genomic_DNA"/>
</dbReference>
<evidence type="ECO:0000256" key="2">
    <source>
        <dbReference type="ARBA" id="ARBA00022598"/>
    </source>
</evidence>
<keyword evidence="5 8" id="KW-0648">Protein biosynthesis</keyword>
<dbReference type="GO" id="GO:0005524">
    <property type="term" value="F:ATP binding"/>
    <property type="evidence" value="ECO:0007669"/>
    <property type="project" value="UniProtKB-KW"/>
</dbReference>
<keyword evidence="2 8" id="KW-0436">Ligase</keyword>
<dbReference type="PRINTS" id="PR00987">
    <property type="entry name" value="TRNASYNTHGLU"/>
</dbReference>
<dbReference type="InterPro" id="IPR000924">
    <property type="entry name" value="Glu/Gln-tRNA-synth"/>
</dbReference>
<evidence type="ECO:0000313" key="10">
    <source>
        <dbReference type="EMBL" id="PIR27325.1"/>
    </source>
</evidence>
<dbReference type="Gene3D" id="3.40.50.620">
    <property type="entry name" value="HUPs"/>
    <property type="match status" value="1"/>
</dbReference>
<dbReference type="PANTHER" id="PTHR43311">
    <property type="entry name" value="GLUTAMATE--TRNA LIGASE"/>
    <property type="match status" value="1"/>
</dbReference>
<comment type="caution">
    <text evidence="10">The sequence shown here is derived from an EMBL/GenBank/DDBJ whole genome shotgun (WGS) entry which is preliminary data.</text>
</comment>
<dbReference type="GO" id="GO:0006424">
    <property type="term" value="P:glutamyl-tRNA aminoacylation"/>
    <property type="evidence" value="ECO:0007669"/>
    <property type="project" value="InterPro"/>
</dbReference>
<protein>
    <recommendedName>
        <fullName evidence="1">glutamate--tRNA ligase</fullName>
        <ecNumber evidence="1">6.1.1.17</ecNumber>
    </recommendedName>
    <alternativeName>
        <fullName evidence="7">Glutamyl-tRNA synthetase</fullName>
    </alternativeName>
</protein>
<feature type="non-terminal residue" evidence="10">
    <location>
        <position position="318"/>
    </location>
</feature>
<evidence type="ECO:0000256" key="6">
    <source>
        <dbReference type="ARBA" id="ARBA00023146"/>
    </source>
</evidence>
<comment type="similarity">
    <text evidence="8">Belongs to the class-I aminoacyl-tRNA synthetase family.</text>
</comment>
<dbReference type="InterPro" id="IPR020061">
    <property type="entry name" value="Glu_tRNA_lig_a-bdl"/>
</dbReference>
<dbReference type="SUPFAM" id="SSF52374">
    <property type="entry name" value="Nucleotidylyl transferase"/>
    <property type="match status" value="1"/>
</dbReference>
<evidence type="ECO:0000256" key="8">
    <source>
        <dbReference type="RuleBase" id="RU363037"/>
    </source>
</evidence>
<evidence type="ECO:0000256" key="3">
    <source>
        <dbReference type="ARBA" id="ARBA00022741"/>
    </source>
</evidence>
<dbReference type="CDD" id="cd00808">
    <property type="entry name" value="GluRS_core"/>
    <property type="match status" value="1"/>
</dbReference>
<evidence type="ECO:0000259" key="9">
    <source>
        <dbReference type="Pfam" id="PF00749"/>
    </source>
</evidence>
<proteinExistence type="inferred from homology"/>
<dbReference type="Gene3D" id="3.90.800.10">
    <property type="entry name" value="Glutamyl-tRNA Synthetase, Domain 3"/>
    <property type="match status" value="1"/>
</dbReference>